<dbReference type="OrthoDB" id="2180349at2"/>
<dbReference type="EMBL" id="NGLE02000001">
    <property type="protein sequence ID" value="MEI5993459.1"/>
    <property type="molecule type" value="Genomic_DNA"/>
</dbReference>
<dbReference type="STRING" id="1834181.A5880_002427"/>
<evidence type="ECO:0000313" key="5">
    <source>
        <dbReference type="EMBL" id="OTO08157.1"/>
    </source>
</evidence>
<feature type="compositionally biased region" description="Basic and acidic residues" evidence="1">
    <location>
        <begin position="51"/>
        <end position="75"/>
    </location>
</feature>
<keyword evidence="2" id="KW-0732">Signal</keyword>
<reference evidence="4 6" key="2">
    <citation type="submission" date="2018-07" db="EMBL/GenBank/DDBJ databases">
        <title>The Genome Sequence of Enterococcus sp. DIV0659b.</title>
        <authorList>
            <consortium name="The Broad Institute Genomics Platform"/>
            <consortium name="The Broad Institute Genomic Center for Infectious Diseases"/>
            <person name="Earl A."/>
            <person name="Manson A."/>
            <person name="Schwartman J."/>
            <person name="Gilmore M."/>
            <person name="Abouelleil A."/>
            <person name="Cao P."/>
            <person name="Chapman S."/>
            <person name="Cusick C."/>
            <person name="Shea T."/>
            <person name="Young S."/>
            <person name="Neafsey D."/>
            <person name="Nusbaum C."/>
            <person name="Birren B."/>
        </authorList>
    </citation>
    <scope>NUCLEOTIDE SEQUENCE [LARGE SCALE GENOMIC DNA]</scope>
    <source>
        <strain evidence="4 6">4G2_DIV0659</strain>
    </source>
</reference>
<name>A0A242CD38_9ENTE</name>
<feature type="region of interest" description="Disordered" evidence="1">
    <location>
        <begin position="32"/>
        <end position="75"/>
    </location>
</feature>
<evidence type="ECO:0000313" key="6">
    <source>
        <dbReference type="Proteomes" id="UP000195139"/>
    </source>
</evidence>
<reference evidence="5" key="1">
    <citation type="submission" date="2017-05" db="EMBL/GenBank/DDBJ databases">
        <title>The Genome Sequence of Enterococcus sp. 4G2_DIV0659.</title>
        <authorList>
            <consortium name="The Broad Institute Genomics Platform"/>
            <consortium name="The Broad Institute Genomic Center for Infectious Diseases"/>
            <person name="Earl A."/>
            <person name="Manson A."/>
            <person name="Schwartman J."/>
            <person name="Gilmore M."/>
            <person name="Abouelleil A."/>
            <person name="Cao P."/>
            <person name="Chapman S."/>
            <person name="Cusick C."/>
            <person name="Shea T."/>
            <person name="Young S."/>
            <person name="Neafsey D."/>
            <person name="Nusbaum C."/>
            <person name="Birren B."/>
        </authorList>
    </citation>
    <scope>NUCLEOTIDE SEQUENCE [LARGE SCALE GENOMIC DNA]</scope>
    <source>
        <strain evidence="5">4G2_DIV0659</strain>
    </source>
</reference>
<dbReference type="RefSeq" id="WP_086331297.1">
    <property type="nucleotide sequence ID" value="NZ_NGLE02000001.1"/>
</dbReference>
<comment type="caution">
    <text evidence="5">The sequence shown here is derived from an EMBL/GenBank/DDBJ whole genome shotgun (WGS) entry which is preliminary data.</text>
</comment>
<evidence type="ECO:0000313" key="4">
    <source>
        <dbReference type="EMBL" id="MEI5993459.1"/>
    </source>
</evidence>
<feature type="chain" id="PRO_5012737916" description="WxL domain-containing protein" evidence="2">
    <location>
        <begin position="28"/>
        <end position="271"/>
    </location>
</feature>
<proteinExistence type="predicted"/>
<evidence type="ECO:0000259" key="3">
    <source>
        <dbReference type="Pfam" id="PF13731"/>
    </source>
</evidence>
<evidence type="ECO:0000256" key="1">
    <source>
        <dbReference type="SAM" id="MobiDB-lite"/>
    </source>
</evidence>
<dbReference type="EMBL" id="NGLE01000003">
    <property type="protein sequence ID" value="OTO08157.1"/>
    <property type="molecule type" value="Genomic_DNA"/>
</dbReference>
<gene>
    <name evidence="4" type="ORF">A5880_001006</name>
    <name evidence="5" type="ORF">A5880_002427</name>
</gene>
<accession>A0A242CD38</accession>
<organism evidence="5">
    <name type="scientific">Candidatus Enterococcus mansonii</name>
    <dbReference type="NCBI Taxonomy" id="1834181"/>
    <lineage>
        <taxon>Bacteria</taxon>
        <taxon>Bacillati</taxon>
        <taxon>Bacillota</taxon>
        <taxon>Bacilli</taxon>
        <taxon>Lactobacillales</taxon>
        <taxon>Enterococcaceae</taxon>
        <taxon>Enterococcus</taxon>
    </lineage>
</organism>
<evidence type="ECO:0000256" key="2">
    <source>
        <dbReference type="SAM" id="SignalP"/>
    </source>
</evidence>
<dbReference type="Proteomes" id="UP000195139">
    <property type="component" value="Unassembled WGS sequence"/>
</dbReference>
<dbReference type="Pfam" id="PF13731">
    <property type="entry name" value="WxL"/>
    <property type="match status" value="1"/>
</dbReference>
<dbReference type="InterPro" id="IPR027994">
    <property type="entry name" value="WxL_dom"/>
</dbReference>
<dbReference type="AlphaFoldDB" id="A0A242CD38"/>
<feature type="signal peptide" evidence="2">
    <location>
        <begin position="1"/>
        <end position="27"/>
    </location>
</feature>
<feature type="domain" description="WxL" evidence="3">
    <location>
        <begin position="29"/>
        <end position="270"/>
    </location>
</feature>
<sequence length="271" mass="29080">MKKTTLCSIALVAFIGGGALLPSVASAAPKEQKSEGFIKFNEDSDGAELGDPEKPEENIDKPEITDPIKPNEDRGTFSVDAVTELRFGDTHKVGATNDDRKFFAAPVTAKSNGTDIIRGNYVQFTDKRATLNHKYTLTAQMTRPFESKAAGSSAKLKAADITYTNGVVTSTTKDELWPSSEADGSKLVKTIPTFTLAPDATGLGAGDTVTVIDNKSDDRGIGTYYVEFGQYADGSKEKDTSGKSVELRIPSTVNLTAEEYTADITWTLSEI</sequence>
<feature type="compositionally biased region" description="Basic and acidic residues" evidence="1">
    <location>
        <begin position="32"/>
        <end position="42"/>
    </location>
</feature>
<protein>
    <recommendedName>
        <fullName evidence="3">WxL domain-containing protein</fullName>
    </recommendedName>
</protein>
<keyword evidence="6" id="KW-1185">Reference proteome</keyword>